<dbReference type="AlphaFoldDB" id="A0A9W2YGS1"/>
<keyword evidence="1" id="KW-0472">Membrane</keyword>
<accession>A0A9W2YGS1</accession>
<dbReference type="GeneID" id="106072757"/>
<feature type="domain" description="C-type lectin" evidence="3">
    <location>
        <begin position="277"/>
        <end position="389"/>
    </location>
</feature>
<dbReference type="Proteomes" id="UP001165740">
    <property type="component" value="Chromosome 12"/>
</dbReference>
<dbReference type="InterPro" id="IPR050111">
    <property type="entry name" value="C-type_lectin/snaclec_domain"/>
</dbReference>
<organism evidence="4 5">
    <name type="scientific">Biomphalaria glabrata</name>
    <name type="common">Bloodfluke planorb</name>
    <name type="synonym">Freshwater snail</name>
    <dbReference type="NCBI Taxonomy" id="6526"/>
    <lineage>
        <taxon>Eukaryota</taxon>
        <taxon>Metazoa</taxon>
        <taxon>Spiralia</taxon>
        <taxon>Lophotrochozoa</taxon>
        <taxon>Mollusca</taxon>
        <taxon>Gastropoda</taxon>
        <taxon>Heterobranchia</taxon>
        <taxon>Euthyneura</taxon>
        <taxon>Panpulmonata</taxon>
        <taxon>Hygrophila</taxon>
        <taxon>Lymnaeoidea</taxon>
        <taxon>Planorbidae</taxon>
        <taxon>Biomphalaria</taxon>
    </lineage>
</organism>
<evidence type="ECO:0000256" key="2">
    <source>
        <dbReference type="SAM" id="SignalP"/>
    </source>
</evidence>
<dbReference type="RefSeq" id="XP_055861905.1">
    <property type="nucleotide sequence ID" value="XM_056005930.1"/>
</dbReference>
<dbReference type="PANTHER" id="PTHR22803">
    <property type="entry name" value="MANNOSE, PHOSPHOLIPASE, LECTIN RECEPTOR RELATED"/>
    <property type="match status" value="1"/>
</dbReference>
<evidence type="ECO:0000256" key="1">
    <source>
        <dbReference type="SAM" id="Phobius"/>
    </source>
</evidence>
<evidence type="ECO:0000259" key="3">
    <source>
        <dbReference type="PROSITE" id="PS50041"/>
    </source>
</evidence>
<dbReference type="OrthoDB" id="6072422at2759"/>
<keyword evidence="1" id="KW-1133">Transmembrane helix</keyword>
<dbReference type="SMART" id="SM00034">
    <property type="entry name" value="CLECT"/>
    <property type="match status" value="1"/>
</dbReference>
<dbReference type="Gene3D" id="3.10.100.10">
    <property type="entry name" value="Mannose-Binding Protein A, subunit A"/>
    <property type="match status" value="1"/>
</dbReference>
<sequence>MEHFSNYWRIIFLLFGISLVTVSSQPEELTGNTCSHQRSINLPKDGKCLVPVKTAYDWVTAQAACERAGGSLYQHPNAFLQSRPNLMNCLASISETTFDDMWLNAVGMWYPHFFWINMTLVNKINYCTELQPPKDDSSSVPITSDTLSVDYCVSTCHDRGARFIVLHSSGTSFECYCKHELETKYMSPCKADSVNYSDKKTYFIVHAQEDNLIKLASSEAFSKTEILCATVDQQTKDSREMRSDTCFTNRPFICCLGEAAKCNNNTQCTGTECRFLMRDKCMLRVAINYNWYAARAYCVQRGGDLWNMHELNEMNQVTQFLDGQSRYWIGATNYAWSFNATSAQLNSVNGNFNLVKCGHMFRERTNVGVGGMWQWGDTVCDQQKSFLCEFVKTAFTSSEINQEVVCPWPVTIIVIPTETPVVIPSGGYTGDKQSDSFPLAAVIAACVAALVLLTCLALAFGYCHRQGKFKKAKEHLAFIPYFADVNAGPDYSATMHSNMSSVSEHGSQIGLMKGGGFQSGLSAFATSTSYGEHNGVFSTQSLDRAQKDSMARKLAESQHYLTGNTSMDERGFASTYNTMPVKSRGYMTLQAQMDIKDEAELAALRGSLRGKPEVTLVTDNVDMNFTVNHAISRSHSHAGSDQSRSSLERTMEEITLPVSEGGMLRNLPERVAEARIYSNQTST</sequence>
<keyword evidence="1" id="KW-0812">Transmembrane</keyword>
<dbReference type="OMA" id="FWINETL"/>
<evidence type="ECO:0000313" key="4">
    <source>
        <dbReference type="Proteomes" id="UP001165740"/>
    </source>
</evidence>
<dbReference type="InterPro" id="IPR016187">
    <property type="entry name" value="CTDL_fold"/>
</dbReference>
<feature type="signal peptide" evidence="2">
    <location>
        <begin position="1"/>
        <end position="24"/>
    </location>
</feature>
<keyword evidence="4" id="KW-1185">Reference proteome</keyword>
<dbReference type="CDD" id="cd00037">
    <property type="entry name" value="CLECT"/>
    <property type="match status" value="1"/>
</dbReference>
<keyword evidence="2" id="KW-0732">Signal</keyword>
<protein>
    <submittedName>
        <fullName evidence="5">Uncharacterized protein LOC106072757</fullName>
    </submittedName>
</protein>
<feature type="transmembrane region" description="Helical" evidence="1">
    <location>
        <begin position="439"/>
        <end position="463"/>
    </location>
</feature>
<dbReference type="SUPFAM" id="SSF56436">
    <property type="entry name" value="C-type lectin-like"/>
    <property type="match status" value="2"/>
</dbReference>
<reference evidence="5" key="1">
    <citation type="submission" date="2025-08" db="UniProtKB">
        <authorList>
            <consortium name="RefSeq"/>
        </authorList>
    </citation>
    <scope>IDENTIFICATION</scope>
</reference>
<feature type="chain" id="PRO_5040747890" evidence="2">
    <location>
        <begin position="25"/>
        <end position="683"/>
    </location>
</feature>
<name>A0A9W2YGS1_BIOGL</name>
<dbReference type="Pfam" id="PF00059">
    <property type="entry name" value="Lectin_C"/>
    <property type="match status" value="1"/>
</dbReference>
<proteinExistence type="predicted"/>
<gene>
    <name evidence="5" type="primary">LOC106072757</name>
</gene>
<dbReference type="InterPro" id="IPR001304">
    <property type="entry name" value="C-type_lectin-like"/>
</dbReference>
<dbReference type="InterPro" id="IPR016186">
    <property type="entry name" value="C-type_lectin-like/link_sf"/>
</dbReference>
<dbReference type="PROSITE" id="PS50041">
    <property type="entry name" value="C_TYPE_LECTIN_2"/>
    <property type="match status" value="1"/>
</dbReference>
<evidence type="ECO:0000313" key="5">
    <source>
        <dbReference type="RefSeq" id="XP_055861905.1"/>
    </source>
</evidence>